<accession>A0A7K1UJU4</accession>
<feature type="domain" description="Aldehyde dehydrogenase" evidence="5">
    <location>
        <begin position="5"/>
        <end position="456"/>
    </location>
</feature>
<evidence type="ECO:0000313" key="6">
    <source>
        <dbReference type="EMBL" id="MVT26757.1"/>
    </source>
</evidence>
<dbReference type="InterPro" id="IPR015590">
    <property type="entry name" value="Aldehyde_DH_dom"/>
</dbReference>
<gene>
    <name evidence="6" type="ORF">GNZ21_10370</name>
</gene>
<dbReference type="PROSITE" id="PS00687">
    <property type="entry name" value="ALDEHYDE_DEHYDR_GLU"/>
    <property type="match status" value="1"/>
</dbReference>
<dbReference type="Pfam" id="PF00171">
    <property type="entry name" value="Aldedh"/>
    <property type="match status" value="1"/>
</dbReference>
<dbReference type="Proteomes" id="UP000460157">
    <property type="component" value="Unassembled WGS sequence"/>
</dbReference>
<protein>
    <submittedName>
        <fullName evidence="6">Aldehyde dehydrogenase family protein</fullName>
    </submittedName>
</protein>
<feature type="active site" evidence="3">
    <location>
        <position position="234"/>
    </location>
</feature>
<dbReference type="GO" id="GO:0004777">
    <property type="term" value="F:succinate-semialdehyde dehydrogenase (NAD+) activity"/>
    <property type="evidence" value="ECO:0007669"/>
    <property type="project" value="TreeGrafter"/>
</dbReference>
<evidence type="ECO:0000256" key="2">
    <source>
        <dbReference type="ARBA" id="ARBA00023002"/>
    </source>
</evidence>
<reference evidence="6 7" key="1">
    <citation type="submission" date="2019-12" db="EMBL/GenBank/DDBJ databases">
        <title>Nesterenkonia muleiensis sp. nov., a novel actinobacterium isolated from sap of Populus euphratica.</title>
        <authorList>
            <person name="Wang R."/>
        </authorList>
    </citation>
    <scope>NUCLEOTIDE SEQUENCE [LARGE SCALE GENOMIC DNA]</scope>
    <source>
        <strain evidence="6 7">F10</strain>
    </source>
</reference>
<dbReference type="InterPro" id="IPR016162">
    <property type="entry name" value="Ald_DH_N"/>
</dbReference>
<comment type="similarity">
    <text evidence="1 4">Belongs to the aldehyde dehydrogenase family.</text>
</comment>
<dbReference type="Gene3D" id="3.40.309.10">
    <property type="entry name" value="Aldehyde Dehydrogenase, Chain A, domain 2"/>
    <property type="match status" value="1"/>
</dbReference>
<dbReference type="InterPro" id="IPR016160">
    <property type="entry name" value="Ald_DH_CS_CYS"/>
</dbReference>
<evidence type="ECO:0000313" key="7">
    <source>
        <dbReference type="Proteomes" id="UP000460157"/>
    </source>
</evidence>
<dbReference type="AlphaFoldDB" id="A0A7K1UJU4"/>
<evidence type="ECO:0000256" key="4">
    <source>
        <dbReference type="RuleBase" id="RU003345"/>
    </source>
</evidence>
<dbReference type="InterPro" id="IPR016163">
    <property type="entry name" value="Ald_DH_C"/>
</dbReference>
<evidence type="ECO:0000256" key="3">
    <source>
        <dbReference type="PROSITE-ProRule" id="PRU10007"/>
    </source>
</evidence>
<name>A0A7K1UJU4_9MICC</name>
<dbReference type="RefSeq" id="WP_157324023.1">
    <property type="nucleotide sequence ID" value="NZ_BMFX01000001.1"/>
</dbReference>
<dbReference type="OrthoDB" id="6882680at2"/>
<evidence type="ECO:0000259" key="5">
    <source>
        <dbReference type="Pfam" id="PF00171"/>
    </source>
</evidence>
<proteinExistence type="inferred from homology"/>
<dbReference type="InterPro" id="IPR016161">
    <property type="entry name" value="Ald_DH/histidinol_DH"/>
</dbReference>
<dbReference type="Gene3D" id="3.40.605.10">
    <property type="entry name" value="Aldehyde Dehydrogenase, Chain A, domain 1"/>
    <property type="match status" value="1"/>
</dbReference>
<keyword evidence="7" id="KW-1185">Reference proteome</keyword>
<dbReference type="InterPro" id="IPR029510">
    <property type="entry name" value="Ald_DH_CS_GLU"/>
</dbReference>
<dbReference type="SUPFAM" id="SSF53720">
    <property type="entry name" value="ALDH-like"/>
    <property type="match status" value="1"/>
</dbReference>
<dbReference type="PROSITE" id="PS00070">
    <property type="entry name" value="ALDEHYDE_DEHYDR_CYS"/>
    <property type="match status" value="1"/>
</dbReference>
<dbReference type="PANTHER" id="PTHR43353">
    <property type="entry name" value="SUCCINATE-SEMIALDEHYDE DEHYDROGENASE, MITOCHONDRIAL"/>
    <property type="match status" value="1"/>
</dbReference>
<evidence type="ECO:0000256" key="1">
    <source>
        <dbReference type="ARBA" id="ARBA00009986"/>
    </source>
</evidence>
<dbReference type="InterPro" id="IPR050740">
    <property type="entry name" value="Aldehyde_DH_Superfamily"/>
</dbReference>
<dbReference type="FunFam" id="3.40.309.10:FF:000009">
    <property type="entry name" value="Aldehyde dehydrogenase A"/>
    <property type="match status" value="1"/>
</dbReference>
<dbReference type="FunFam" id="3.40.605.10:FF:000063">
    <property type="entry name" value="Succinate-semialdehyde dehydrogenase, mitochondrial"/>
    <property type="match status" value="1"/>
</dbReference>
<dbReference type="GO" id="GO:0009450">
    <property type="term" value="P:gamma-aminobutyric acid catabolic process"/>
    <property type="evidence" value="ECO:0007669"/>
    <property type="project" value="TreeGrafter"/>
</dbReference>
<dbReference type="EMBL" id="WRPM01000071">
    <property type="protein sequence ID" value="MVT26757.1"/>
    <property type="molecule type" value="Genomic_DNA"/>
</dbReference>
<organism evidence="6 7">
    <name type="scientific">Nesterenkonia alkaliphila</name>
    <dbReference type="NCBI Taxonomy" id="1463631"/>
    <lineage>
        <taxon>Bacteria</taxon>
        <taxon>Bacillati</taxon>
        <taxon>Actinomycetota</taxon>
        <taxon>Actinomycetes</taxon>
        <taxon>Micrococcales</taxon>
        <taxon>Micrococcaceae</taxon>
        <taxon>Nesterenkonia</taxon>
    </lineage>
</organism>
<sequence>MSTAVFPVTNPATGAHIQDVPDLTVEQALAQVATAQEAFTQWREVAPRKRAEVLTGAYELMIADVERLRDLIVAENGKSQADAEAEVRYAAEFFRWYAEEAVRLHGEYTTAPAGGVRNVVTHHPVGVALLITPWNFPAAMATRKIGPALAAGCSVVLKPARETPLTAIAIAEILVEAGVPEGAVQVASTTATREVVPALLGADAVKKLSFTGSTPVGRTLLAQAAERVVNASMELGGNAPFIITADADVQAAVDGAMLAKFRNSGQACTAANRFYVHADVAEEFTAAFGERIAALTVGDPATGAQIGPMIHDKAAADIRALIDSAVAEGAQIAYQAQVPEGAATDAFVPPTLLSNVPADAGILKEEIFGPVAPVVVWEDQEELISWANDAEVGLSSYVYSGRLQDAMKIGERLESGMVGINRGVVSDPSAPFGGVKQAGIGREGGHWGIEEFTEPQYLSVDWS</sequence>
<keyword evidence="2 4" id="KW-0560">Oxidoreductase</keyword>
<dbReference type="PANTHER" id="PTHR43353:SF5">
    <property type="entry name" value="SUCCINATE-SEMIALDEHYDE DEHYDROGENASE, MITOCHONDRIAL"/>
    <property type="match status" value="1"/>
</dbReference>
<comment type="caution">
    <text evidence="6">The sequence shown here is derived from an EMBL/GenBank/DDBJ whole genome shotgun (WGS) entry which is preliminary data.</text>
</comment>
<dbReference type="CDD" id="cd07103">
    <property type="entry name" value="ALDH_F5_SSADH_GabD"/>
    <property type="match status" value="1"/>
</dbReference>